<reference evidence="22" key="1">
    <citation type="journal article" date="2018" name="Front. Microbiol.">
        <title>Genome-Based Analysis Reveals the Taxonomy and Diversity of the Family Idiomarinaceae.</title>
        <authorList>
            <person name="Liu Y."/>
            <person name="Lai Q."/>
            <person name="Shao Z."/>
        </authorList>
    </citation>
    <scope>NUCLEOTIDE SEQUENCE [LARGE SCALE GENOMIC DNA]</scope>
    <source>
        <strain evidence="22">c121</strain>
    </source>
</reference>
<evidence type="ECO:0000256" key="5">
    <source>
        <dbReference type="ARBA" id="ARBA00004661"/>
    </source>
</evidence>
<evidence type="ECO:0000256" key="14">
    <source>
        <dbReference type="ARBA" id="ARBA00023027"/>
    </source>
</evidence>
<dbReference type="EC" id="4.2.3.4" evidence="7 18"/>
<comment type="catalytic activity">
    <reaction evidence="1 18">
        <text>7-phospho-2-dehydro-3-deoxy-D-arabino-heptonate = 3-dehydroquinate + phosphate</text>
        <dbReference type="Rhea" id="RHEA:21968"/>
        <dbReference type="ChEBI" id="CHEBI:32364"/>
        <dbReference type="ChEBI" id="CHEBI:43474"/>
        <dbReference type="ChEBI" id="CHEBI:58394"/>
        <dbReference type="EC" id="4.2.3.4"/>
    </reaction>
</comment>
<keyword evidence="10 18" id="KW-0028">Amino-acid biosynthesis</keyword>
<keyword evidence="11 18" id="KW-0479">Metal-binding</keyword>
<organism evidence="21 22">
    <name type="scientific">Pseudidiomarina sediminum</name>
    <dbReference type="NCBI Taxonomy" id="431675"/>
    <lineage>
        <taxon>Bacteria</taxon>
        <taxon>Pseudomonadati</taxon>
        <taxon>Pseudomonadota</taxon>
        <taxon>Gammaproteobacteria</taxon>
        <taxon>Alteromonadales</taxon>
        <taxon>Idiomarinaceae</taxon>
        <taxon>Pseudidiomarina</taxon>
    </lineage>
</organism>
<comment type="cofactor">
    <cofactor evidence="2 18">
        <name>NAD(+)</name>
        <dbReference type="ChEBI" id="CHEBI:57540"/>
    </cofactor>
</comment>
<evidence type="ECO:0000256" key="11">
    <source>
        <dbReference type="ARBA" id="ARBA00022723"/>
    </source>
</evidence>
<dbReference type="Pfam" id="PF24621">
    <property type="entry name" value="DHQS_C"/>
    <property type="match status" value="1"/>
</dbReference>
<feature type="binding site" evidence="18">
    <location>
        <begin position="135"/>
        <end position="136"/>
    </location>
    <ligand>
        <name>NAD(+)</name>
        <dbReference type="ChEBI" id="CHEBI:57540"/>
    </ligand>
</feature>
<keyword evidence="12 18" id="KW-0547">Nucleotide-binding</keyword>
<comment type="pathway">
    <text evidence="5 18">Metabolic intermediate biosynthesis; chorismate biosynthesis; chorismate from D-erythrose 4-phosphate and phosphoenolpyruvate: step 2/7.</text>
</comment>
<dbReference type="NCBIfam" id="TIGR01357">
    <property type="entry name" value="aroB"/>
    <property type="match status" value="1"/>
</dbReference>
<comment type="caution">
    <text evidence="21">The sequence shown here is derived from an EMBL/GenBank/DDBJ whole genome shotgun (WGS) entry which is preliminary data.</text>
</comment>
<dbReference type="InterPro" id="IPR050071">
    <property type="entry name" value="Dehydroquinate_synthase"/>
</dbReference>
<dbReference type="GO" id="GO:0046872">
    <property type="term" value="F:metal ion binding"/>
    <property type="evidence" value="ECO:0007669"/>
    <property type="project" value="UniProtKB-KW"/>
</dbReference>
<proteinExistence type="inferred from homology"/>
<dbReference type="GO" id="GO:0003856">
    <property type="term" value="F:3-dehydroquinate synthase activity"/>
    <property type="evidence" value="ECO:0007669"/>
    <property type="project" value="UniProtKB-UniRule"/>
</dbReference>
<evidence type="ECO:0000256" key="2">
    <source>
        <dbReference type="ARBA" id="ARBA00001911"/>
    </source>
</evidence>
<dbReference type="PIRSF" id="PIRSF001455">
    <property type="entry name" value="DHQ_synth"/>
    <property type="match status" value="1"/>
</dbReference>
<dbReference type="Gene3D" id="3.40.50.1970">
    <property type="match status" value="1"/>
</dbReference>
<feature type="binding site" evidence="18">
    <location>
        <position position="157"/>
    </location>
    <ligand>
        <name>NAD(+)</name>
        <dbReference type="ChEBI" id="CHEBI:57540"/>
    </ligand>
</feature>
<evidence type="ECO:0000259" key="19">
    <source>
        <dbReference type="Pfam" id="PF01761"/>
    </source>
</evidence>
<evidence type="ECO:0000256" key="12">
    <source>
        <dbReference type="ARBA" id="ARBA00022741"/>
    </source>
</evidence>
<feature type="binding site" evidence="18">
    <location>
        <begin position="77"/>
        <end position="82"/>
    </location>
    <ligand>
        <name>NAD(+)</name>
        <dbReference type="ChEBI" id="CHEBI:57540"/>
    </ligand>
</feature>
<dbReference type="UniPathway" id="UPA00053">
    <property type="reaction ID" value="UER00085"/>
</dbReference>
<dbReference type="PANTHER" id="PTHR43622:SF7">
    <property type="entry name" value="3-DEHYDROQUINATE SYNTHASE, CHLOROPLASTIC"/>
    <property type="match status" value="1"/>
</dbReference>
<dbReference type="InterPro" id="IPR056179">
    <property type="entry name" value="DHQS_C"/>
</dbReference>
<evidence type="ECO:0000256" key="16">
    <source>
        <dbReference type="ARBA" id="ARBA00023239"/>
    </source>
</evidence>
<feature type="binding site" evidence="18">
    <location>
        <position position="190"/>
    </location>
    <ligand>
        <name>Zn(2+)</name>
        <dbReference type="ChEBI" id="CHEBI:29105"/>
    </ligand>
</feature>
<gene>
    <name evidence="18" type="primary">aroB</name>
    <name evidence="21" type="ORF">CWI80_10705</name>
</gene>
<dbReference type="EMBL" id="PIQE01000003">
    <property type="protein sequence ID" value="RUO72258.1"/>
    <property type="molecule type" value="Genomic_DNA"/>
</dbReference>
<name>A0A432Z2Y8_9GAMM</name>
<dbReference type="RefSeq" id="WP_026860524.1">
    <property type="nucleotide sequence ID" value="NZ_PIQE01000003.1"/>
</dbReference>
<evidence type="ECO:0000256" key="6">
    <source>
        <dbReference type="ARBA" id="ARBA00005412"/>
    </source>
</evidence>
<dbReference type="AlphaFoldDB" id="A0A432Z2Y8"/>
<evidence type="ECO:0000256" key="1">
    <source>
        <dbReference type="ARBA" id="ARBA00001393"/>
    </source>
</evidence>
<evidence type="ECO:0000256" key="10">
    <source>
        <dbReference type="ARBA" id="ARBA00022605"/>
    </source>
</evidence>
<dbReference type="InterPro" id="IPR030963">
    <property type="entry name" value="DHQ_synth_fam"/>
</dbReference>
<evidence type="ECO:0000256" key="17">
    <source>
        <dbReference type="ARBA" id="ARBA00023285"/>
    </source>
</evidence>
<evidence type="ECO:0000256" key="8">
    <source>
        <dbReference type="ARBA" id="ARBA00017684"/>
    </source>
</evidence>
<dbReference type="InterPro" id="IPR030960">
    <property type="entry name" value="DHQS/DOIS_N"/>
</dbReference>
<dbReference type="HAMAP" id="MF_00110">
    <property type="entry name" value="DHQ_synthase"/>
    <property type="match status" value="1"/>
</dbReference>
<dbReference type="FunFam" id="3.40.50.1970:FF:000001">
    <property type="entry name" value="3-dehydroquinate synthase"/>
    <property type="match status" value="1"/>
</dbReference>
<dbReference type="GO" id="GO:0009073">
    <property type="term" value="P:aromatic amino acid family biosynthetic process"/>
    <property type="evidence" value="ECO:0007669"/>
    <property type="project" value="UniProtKB-KW"/>
</dbReference>
<comment type="function">
    <text evidence="3 18">Catalyzes the conversion of 3-deoxy-D-arabino-heptulosonate 7-phosphate (DAHP) to dehydroquinate (DHQ).</text>
</comment>
<evidence type="ECO:0000313" key="21">
    <source>
        <dbReference type="EMBL" id="RUO72258.1"/>
    </source>
</evidence>
<dbReference type="GO" id="GO:0000166">
    <property type="term" value="F:nucleotide binding"/>
    <property type="evidence" value="ECO:0007669"/>
    <property type="project" value="UniProtKB-KW"/>
</dbReference>
<comment type="subcellular location">
    <subcellularLocation>
        <location evidence="4 18">Cytoplasm</location>
    </subcellularLocation>
</comment>
<evidence type="ECO:0000256" key="3">
    <source>
        <dbReference type="ARBA" id="ARBA00003485"/>
    </source>
</evidence>
<sequence length="368" mass="39757">MQADNQASTKHIQVGLAERSYPIYIGQQLLPQLAALLPSLPQQICIITNATVAEHYLATVQAALPAECTVIVHYLEDGEHAKSLTSYGAVMDALIDASFNRDCAILALGGGVVGDLAGFVAATYQRGVDFYQIPTTLLAQVDSSVGGKTAINHPGGKNLIGAFYQPKAVVISIDCLNTLTPRDFACGVAEVIKYGIIHDAAFFAWLEQNQASLAARAPAALVHAISRACEIKAEMVAADEREQGVRALLNLGHTFGHAIEAECYEDWRHGEAVAAGTVIAAHFMQQANELSGADYQRIEQLLQAFELPVRAPLLAESRWQQRMQRDKKVQAGQLRLVLPTRIGHAELRKVSDWPAVWAAIAALSETSQ</sequence>
<dbReference type="CDD" id="cd08195">
    <property type="entry name" value="DHQS"/>
    <property type="match status" value="1"/>
</dbReference>
<keyword evidence="22" id="KW-1185">Reference proteome</keyword>
<keyword evidence="13 18" id="KW-0862">Zinc</keyword>
<evidence type="ECO:0000256" key="9">
    <source>
        <dbReference type="ARBA" id="ARBA00022490"/>
    </source>
</evidence>
<evidence type="ECO:0000256" key="13">
    <source>
        <dbReference type="ARBA" id="ARBA00022833"/>
    </source>
</evidence>
<evidence type="ECO:0000256" key="18">
    <source>
        <dbReference type="HAMAP-Rule" id="MF_00110"/>
    </source>
</evidence>
<keyword evidence="15 18" id="KW-0057">Aromatic amino acid biosynthesis</keyword>
<feature type="domain" description="3-dehydroquinate synthase N-terminal" evidence="19">
    <location>
        <begin position="74"/>
        <end position="184"/>
    </location>
</feature>
<protein>
    <recommendedName>
        <fullName evidence="8 18">3-dehydroquinate synthase</fullName>
        <shortName evidence="18">DHQS</shortName>
        <ecNumber evidence="7 18">4.2.3.4</ecNumber>
    </recommendedName>
</protein>
<feature type="binding site" evidence="18">
    <location>
        <position position="253"/>
    </location>
    <ligand>
        <name>Zn(2+)</name>
        <dbReference type="ChEBI" id="CHEBI:29105"/>
    </ligand>
</feature>
<dbReference type="GO" id="GO:0005737">
    <property type="term" value="C:cytoplasm"/>
    <property type="evidence" value="ECO:0007669"/>
    <property type="project" value="UniProtKB-SubCell"/>
</dbReference>
<dbReference type="STRING" id="1122124.GCA_000423165_01778"/>
<keyword evidence="17 18" id="KW-0170">Cobalt</keyword>
<dbReference type="InterPro" id="IPR016037">
    <property type="entry name" value="DHQ_synth_AroB"/>
</dbReference>
<dbReference type="Gene3D" id="1.20.1090.10">
    <property type="entry name" value="Dehydroquinate synthase-like - alpha domain"/>
    <property type="match status" value="1"/>
</dbReference>
<dbReference type="GO" id="GO:0009423">
    <property type="term" value="P:chorismate biosynthetic process"/>
    <property type="evidence" value="ECO:0007669"/>
    <property type="project" value="UniProtKB-UniRule"/>
</dbReference>
<keyword evidence="14 18" id="KW-0520">NAD</keyword>
<feature type="binding site" evidence="18">
    <location>
        <begin position="175"/>
        <end position="178"/>
    </location>
    <ligand>
        <name>NAD(+)</name>
        <dbReference type="ChEBI" id="CHEBI:57540"/>
    </ligand>
</feature>
<evidence type="ECO:0000256" key="4">
    <source>
        <dbReference type="ARBA" id="ARBA00004496"/>
    </source>
</evidence>
<feature type="domain" description="3-dehydroquinate synthase C-terminal" evidence="20">
    <location>
        <begin position="187"/>
        <end position="329"/>
    </location>
</feature>
<comment type="similarity">
    <text evidence="6 18">Belongs to the sugar phosphate cyclases superfamily. Dehydroquinate synthase family.</text>
</comment>
<evidence type="ECO:0000256" key="7">
    <source>
        <dbReference type="ARBA" id="ARBA00013031"/>
    </source>
</evidence>
<dbReference type="GO" id="GO:0008652">
    <property type="term" value="P:amino acid biosynthetic process"/>
    <property type="evidence" value="ECO:0007669"/>
    <property type="project" value="UniProtKB-KW"/>
</dbReference>
<dbReference type="SUPFAM" id="SSF56796">
    <property type="entry name" value="Dehydroquinate synthase-like"/>
    <property type="match status" value="1"/>
</dbReference>
<keyword evidence="9 18" id="KW-0963">Cytoplasm</keyword>
<evidence type="ECO:0000259" key="20">
    <source>
        <dbReference type="Pfam" id="PF24621"/>
    </source>
</evidence>
<accession>A0A432Z2Y8</accession>
<comment type="cofactor">
    <cofactor evidence="18">
        <name>Co(2+)</name>
        <dbReference type="ChEBI" id="CHEBI:48828"/>
    </cofactor>
    <cofactor evidence="18">
        <name>Zn(2+)</name>
        <dbReference type="ChEBI" id="CHEBI:29105"/>
    </cofactor>
    <text evidence="18">Binds 1 divalent metal cation per subunit. Can use either Co(2+) or Zn(2+).</text>
</comment>
<keyword evidence="16 18" id="KW-0456">Lyase</keyword>
<feature type="binding site" evidence="18">
    <location>
        <begin position="111"/>
        <end position="115"/>
    </location>
    <ligand>
        <name>NAD(+)</name>
        <dbReference type="ChEBI" id="CHEBI:57540"/>
    </ligand>
</feature>
<feature type="binding site" evidence="18">
    <location>
        <position position="148"/>
    </location>
    <ligand>
        <name>NAD(+)</name>
        <dbReference type="ChEBI" id="CHEBI:57540"/>
    </ligand>
</feature>
<evidence type="ECO:0000256" key="15">
    <source>
        <dbReference type="ARBA" id="ARBA00023141"/>
    </source>
</evidence>
<evidence type="ECO:0000313" key="22">
    <source>
        <dbReference type="Proteomes" id="UP000287022"/>
    </source>
</evidence>
<dbReference type="PANTHER" id="PTHR43622">
    <property type="entry name" value="3-DEHYDROQUINATE SYNTHASE"/>
    <property type="match status" value="1"/>
</dbReference>
<dbReference type="Pfam" id="PF01761">
    <property type="entry name" value="DHQ_synthase"/>
    <property type="match status" value="1"/>
</dbReference>
<feature type="binding site" evidence="18">
    <location>
        <position position="269"/>
    </location>
    <ligand>
        <name>Zn(2+)</name>
        <dbReference type="ChEBI" id="CHEBI:29105"/>
    </ligand>
</feature>
<dbReference type="Proteomes" id="UP000287022">
    <property type="component" value="Unassembled WGS sequence"/>
</dbReference>